<feature type="region of interest" description="Disordered" evidence="2">
    <location>
        <begin position="321"/>
        <end position="396"/>
    </location>
</feature>
<dbReference type="EMBL" id="JAIWYP010000006">
    <property type="protein sequence ID" value="KAH3815232.1"/>
    <property type="molecule type" value="Genomic_DNA"/>
</dbReference>
<dbReference type="PROSITE" id="PS50103">
    <property type="entry name" value="ZF_C3H1"/>
    <property type="match status" value="1"/>
</dbReference>
<evidence type="ECO:0000313" key="4">
    <source>
        <dbReference type="EMBL" id="KAH3815232.1"/>
    </source>
</evidence>
<feature type="zinc finger region" description="C3H1-type" evidence="1">
    <location>
        <begin position="549"/>
        <end position="571"/>
    </location>
</feature>
<keyword evidence="1" id="KW-0479">Metal-binding</keyword>
<gene>
    <name evidence="4" type="ORF">DPMN_143754</name>
</gene>
<feature type="compositionally biased region" description="Basic and acidic residues" evidence="2">
    <location>
        <begin position="218"/>
        <end position="234"/>
    </location>
</feature>
<dbReference type="Proteomes" id="UP000828390">
    <property type="component" value="Unassembled WGS sequence"/>
</dbReference>
<name>A0A9D4GE56_DREPO</name>
<feature type="region of interest" description="Disordered" evidence="2">
    <location>
        <begin position="183"/>
        <end position="274"/>
    </location>
</feature>
<evidence type="ECO:0000256" key="2">
    <source>
        <dbReference type="SAM" id="MobiDB-lite"/>
    </source>
</evidence>
<feature type="region of interest" description="Disordered" evidence="2">
    <location>
        <begin position="89"/>
        <end position="109"/>
    </location>
</feature>
<dbReference type="InterPro" id="IPR057602">
    <property type="entry name" value="Zfn-CCCH_PARP12"/>
</dbReference>
<proteinExistence type="predicted"/>
<feature type="domain" description="C3H1-type" evidence="3">
    <location>
        <begin position="549"/>
        <end position="571"/>
    </location>
</feature>
<keyword evidence="1" id="KW-0862">Zinc</keyword>
<feature type="compositionally biased region" description="Basic and acidic residues" evidence="2">
    <location>
        <begin position="243"/>
        <end position="264"/>
    </location>
</feature>
<feature type="compositionally biased region" description="Basic residues" evidence="2">
    <location>
        <begin position="1"/>
        <end position="13"/>
    </location>
</feature>
<dbReference type="Pfam" id="PF25261">
    <property type="entry name" value="zf-CCCH_PARP12"/>
    <property type="match status" value="1"/>
</dbReference>
<evidence type="ECO:0000256" key="1">
    <source>
        <dbReference type="PROSITE-ProRule" id="PRU00723"/>
    </source>
</evidence>
<evidence type="ECO:0000313" key="5">
    <source>
        <dbReference type="Proteomes" id="UP000828390"/>
    </source>
</evidence>
<feature type="region of interest" description="Disordered" evidence="2">
    <location>
        <begin position="138"/>
        <end position="169"/>
    </location>
</feature>
<keyword evidence="1" id="KW-0863">Zinc-finger</keyword>
<reference evidence="4" key="2">
    <citation type="submission" date="2020-11" db="EMBL/GenBank/DDBJ databases">
        <authorList>
            <person name="McCartney M.A."/>
            <person name="Auch B."/>
            <person name="Kono T."/>
            <person name="Mallez S."/>
            <person name="Becker A."/>
            <person name="Gohl D.M."/>
            <person name="Silverstein K.A.T."/>
            <person name="Koren S."/>
            <person name="Bechman K.B."/>
            <person name="Herman A."/>
            <person name="Abrahante J.E."/>
            <person name="Garbe J."/>
        </authorList>
    </citation>
    <scope>NUCLEOTIDE SEQUENCE</scope>
    <source>
        <strain evidence="4">Duluth1</strain>
        <tissue evidence="4">Whole animal</tissue>
    </source>
</reference>
<comment type="caution">
    <text evidence="4">The sequence shown here is derived from an EMBL/GenBank/DDBJ whole genome shotgun (WGS) entry which is preliminary data.</text>
</comment>
<feature type="compositionally biased region" description="Basic and acidic residues" evidence="2">
    <location>
        <begin position="321"/>
        <end position="368"/>
    </location>
</feature>
<dbReference type="InterPro" id="IPR000571">
    <property type="entry name" value="Znf_CCCH"/>
</dbReference>
<feature type="compositionally biased region" description="Basic and acidic residues" evidence="2">
    <location>
        <begin position="736"/>
        <end position="771"/>
    </location>
</feature>
<feature type="compositionally biased region" description="Basic and acidic residues" evidence="2">
    <location>
        <begin position="701"/>
        <end position="718"/>
    </location>
</feature>
<feature type="region of interest" description="Disordered" evidence="2">
    <location>
        <begin position="636"/>
        <end position="771"/>
    </location>
</feature>
<feature type="compositionally biased region" description="Low complexity" evidence="2">
    <location>
        <begin position="39"/>
        <end position="56"/>
    </location>
</feature>
<protein>
    <recommendedName>
        <fullName evidence="3">C3H1-type domain-containing protein</fullName>
    </recommendedName>
</protein>
<sequence>MQSSKFNRRHVRRNVTQINTTTTQKFVKVGPKVPERYSSVHSHNLSESSNLSLSSSEAKKEGEKTKSAADELNYYMSKEHLRKADTVPRNYRHRKETDSPESYSSIDRLNYHNEREMRYRERSPFEERRHSVNDRNYRDVHRSESGTSGEIYERGHGHYHESPSRSYGHERSGEYIFTQKQKISHEESNYRKNHKEHRVGNTTYESRRSRSPKFSKGSIHESIKVESESRHSDRGGGALLFEDGEHVPTADERHTSQSSHDTHSRHSGALLIEDGSNVTYGDVRRRSHEIELGELEHVSEDSDIVDGLEINRRNDVYGHRSDTYQFDRDQDYERRSLSSRHETKSSSRAKEHLDSEYEHSNMSDLRSERSKRRLSPVSAGTLSSRGSKYKRGLSPVSHEDLTIHISDRGRWIEGKHSQESIDEHHKANSERDERHFQDGKVMIKNDHHGDLDREMVSDDESYIDDHVDNFRSYLEVGRDNIRSNKEVFDDRYRSGTPHSYEKVPESSVKEIALKSVEKGLNIPDLCKHYNKNKNVDQGCLNAQCKNLHICKAMVLESCKFGPKCKKSHEFTGQSRKLLMNLNPGIDLDSRHTYWKICMILQKKILIECGREDLLEVIDEKFADRLRSLEEAKADEREIVQVPQPSTSSGFFSKARSGLKDKTSRHQEKERRRSNEEISRKNIDNNKENQRRTPDVQTVSRHSKESSDKVIKMEKDKKHAQQGLSEDIKGSLSPVSGDERNWEEHETYDKVSDDGISDVSEKQPDLESTSHL</sequence>
<feature type="compositionally biased region" description="Polar residues" evidence="2">
    <location>
        <begin position="14"/>
        <end position="25"/>
    </location>
</feature>
<keyword evidence="5" id="KW-1185">Reference proteome</keyword>
<feature type="compositionally biased region" description="Basic and acidic residues" evidence="2">
    <location>
        <begin position="57"/>
        <end position="68"/>
    </location>
</feature>
<feature type="region of interest" description="Disordered" evidence="2">
    <location>
        <begin position="1"/>
        <end position="68"/>
    </location>
</feature>
<accession>A0A9D4GE56</accession>
<dbReference type="AlphaFoldDB" id="A0A9D4GE56"/>
<evidence type="ECO:0000259" key="3">
    <source>
        <dbReference type="PROSITE" id="PS50103"/>
    </source>
</evidence>
<organism evidence="4 5">
    <name type="scientific">Dreissena polymorpha</name>
    <name type="common">Zebra mussel</name>
    <name type="synonym">Mytilus polymorpha</name>
    <dbReference type="NCBI Taxonomy" id="45954"/>
    <lineage>
        <taxon>Eukaryota</taxon>
        <taxon>Metazoa</taxon>
        <taxon>Spiralia</taxon>
        <taxon>Lophotrochozoa</taxon>
        <taxon>Mollusca</taxon>
        <taxon>Bivalvia</taxon>
        <taxon>Autobranchia</taxon>
        <taxon>Heteroconchia</taxon>
        <taxon>Euheterodonta</taxon>
        <taxon>Imparidentia</taxon>
        <taxon>Neoheterodontei</taxon>
        <taxon>Myida</taxon>
        <taxon>Dreissenoidea</taxon>
        <taxon>Dreissenidae</taxon>
        <taxon>Dreissena</taxon>
    </lineage>
</organism>
<dbReference type="GO" id="GO:0008270">
    <property type="term" value="F:zinc ion binding"/>
    <property type="evidence" value="ECO:0007669"/>
    <property type="project" value="UniProtKB-KW"/>
</dbReference>
<feature type="compositionally biased region" description="Basic and acidic residues" evidence="2">
    <location>
        <begin position="657"/>
        <end position="693"/>
    </location>
</feature>
<feature type="compositionally biased region" description="Basic and acidic residues" evidence="2">
    <location>
        <begin position="151"/>
        <end position="169"/>
    </location>
</feature>
<reference evidence="4" key="1">
    <citation type="journal article" date="2019" name="bioRxiv">
        <title>The Genome of the Zebra Mussel, Dreissena polymorpha: A Resource for Invasive Species Research.</title>
        <authorList>
            <person name="McCartney M.A."/>
            <person name="Auch B."/>
            <person name="Kono T."/>
            <person name="Mallez S."/>
            <person name="Zhang Y."/>
            <person name="Obille A."/>
            <person name="Becker A."/>
            <person name="Abrahante J.E."/>
            <person name="Garbe J."/>
            <person name="Badalamenti J.P."/>
            <person name="Herman A."/>
            <person name="Mangelson H."/>
            <person name="Liachko I."/>
            <person name="Sullivan S."/>
            <person name="Sone E.D."/>
            <person name="Koren S."/>
            <person name="Silverstein K.A.T."/>
            <person name="Beckman K.B."/>
            <person name="Gohl D.M."/>
        </authorList>
    </citation>
    <scope>NUCLEOTIDE SEQUENCE</scope>
    <source>
        <strain evidence="4">Duluth1</strain>
        <tissue evidence="4">Whole animal</tissue>
    </source>
</reference>